<sequence length="121" mass="13873">MAYQKLSRDSSSRKALFRDLCTDLFLYERIQTTEAKAKEVRSIAERLITLAKRGDLHARRQVAAFVRRESLNGDQDAIQKLFSELAPRYAERPGGYTRILKLGPRRGDSAPMVYLELVDRA</sequence>
<dbReference type="OrthoDB" id="9809073at2"/>
<name>A0A3D9I0E1_9BACL</name>
<dbReference type="FunFam" id="3.90.1030.10:FF:000002">
    <property type="entry name" value="50S ribosomal protein L17"/>
    <property type="match status" value="1"/>
</dbReference>
<dbReference type="GO" id="GO:0006412">
    <property type="term" value="P:translation"/>
    <property type="evidence" value="ECO:0007669"/>
    <property type="project" value="UniProtKB-UniRule"/>
</dbReference>
<evidence type="ECO:0000256" key="2">
    <source>
        <dbReference type="ARBA" id="ARBA00022980"/>
    </source>
</evidence>
<comment type="similarity">
    <text evidence="1 4 5">Belongs to the bacterial ribosomal protein bL17 family.</text>
</comment>
<dbReference type="Gene3D" id="3.90.1030.10">
    <property type="entry name" value="Ribosomal protein L17"/>
    <property type="match status" value="1"/>
</dbReference>
<evidence type="ECO:0000256" key="5">
    <source>
        <dbReference type="RuleBase" id="RU000660"/>
    </source>
</evidence>
<dbReference type="PROSITE" id="PS01167">
    <property type="entry name" value="RIBOSOMAL_L17"/>
    <property type="match status" value="1"/>
</dbReference>
<dbReference type="HAMAP" id="MF_01368">
    <property type="entry name" value="Ribosomal_bL17"/>
    <property type="match status" value="1"/>
</dbReference>
<dbReference type="InterPro" id="IPR000456">
    <property type="entry name" value="Ribosomal_bL17"/>
</dbReference>
<dbReference type="GO" id="GO:0022625">
    <property type="term" value="C:cytosolic large ribosomal subunit"/>
    <property type="evidence" value="ECO:0007669"/>
    <property type="project" value="TreeGrafter"/>
</dbReference>
<evidence type="ECO:0000256" key="1">
    <source>
        <dbReference type="ARBA" id="ARBA00008777"/>
    </source>
</evidence>
<protein>
    <recommendedName>
        <fullName evidence="4">Large ribosomal subunit protein bL17</fullName>
    </recommendedName>
</protein>
<comment type="subunit">
    <text evidence="4">Part of the 50S ribosomal subunit. Contacts protein L32.</text>
</comment>
<dbReference type="SUPFAM" id="SSF64263">
    <property type="entry name" value="Prokaryotic ribosomal protein L17"/>
    <property type="match status" value="1"/>
</dbReference>
<dbReference type="AlphaFoldDB" id="A0A3D9I0E1"/>
<dbReference type="RefSeq" id="WP_115995337.1">
    <property type="nucleotide sequence ID" value="NZ_QRDY01000023.1"/>
</dbReference>
<evidence type="ECO:0000256" key="4">
    <source>
        <dbReference type="HAMAP-Rule" id="MF_01368"/>
    </source>
</evidence>
<dbReference type="InterPro" id="IPR047859">
    <property type="entry name" value="Ribosomal_bL17_CS"/>
</dbReference>
<dbReference type="PANTHER" id="PTHR14413">
    <property type="entry name" value="RIBOSOMAL PROTEIN L17"/>
    <property type="match status" value="1"/>
</dbReference>
<comment type="caution">
    <text evidence="6">The sequence shown here is derived from an EMBL/GenBank/DDBJ whole genome shotgun (WGS) entry which is preliminary data.</text>
</comment>
<evidence type="ECO:0000256" key="3">
    <source>
        <dbReference type="ARBA" id="ARBA00023274"/>
    </source>
</evidence>
<reference evidence="6 7" key="1">
    <citation type="submission" date="2018-07" db="EMBL/GenBank/DDBJ databases">
        <title>Genomic Encyclopedia of Type Strains, Phase III (KMG-III): the genomes of soil and plant-associated and newly described type strains.</title>
        <authorList>
            <person name="Whitman W."/>
        </authorList>
    </citation>
    <scope>NUCLEOTIDE SEQUENCE [LARGE SCALE GENOMIC DNA]</scope>
    <source>
        <strain evidence="6 7">CECT 8236</strain>
    </source>
</reference>
<dbReference type="EMBL" id="QRDY01000023">
    <property type="protein sequence ID" value="RED54626.1"/>
    <property type="molecule type" value="Genomic_DNA"/>
</dbReference>
<evidence type="ECO:0000313" key="7">
    <source>
        <dbReference type="Proteomes" id="UP000256869"/>
    </source>
</evidence>
<dbReference type="Proteomes" id="UP000256869">
    <property type="component" value="Unassembled WGS sequence"/>
</dbReference>
<keyword evidence="3 4" id="KW-0687">Ribonucleoprotein</keyword>
<dbReference type="InterPro" id="IPR036373">
    <property type="entry name" value="Ribosomal_bL17_sf"/>
</dbReference>
<dbReference type="Pfam" id="PF01196">
    <property type="entry name" value="Ribosomal_L17"/>
    <property type="match status" value="1"/>
</dbReference>
<keyword evidence="7" id="KW-1185">Reference proteome</keyword>
<organism evidence="6 7">
    <name type="scientific">Cohnella lupini</name>
    <dbReference type="NCBI Taxonomy" id="1294267"/>
    <lineage>
        <taxon>Bacteria</taxon>
        <taxon>Bacillati</taxon>
        <taxon>Bacillota</taxon>
        <taxon>Bacilli</taxon>
        <taxon>Bacillales</taxon>
        <taxon>Paenibacillaceae</taxon>
        <taxon>Cohnella</taxon>
    </lineage>
</organism>
<dbReference type="NCBIfam" id="TIGR00059">
    <property type="entry name" value="L17"/>
    <property type="match status" value="1"/>
</dbReference>
<gene>
    <name evidence="4" type="primary">rplQ</name>
    <name evidence="6" type="ORF">DFP95_12366</name>
</gene>
<dbReference type="GO" id="GO:0003735">
    <property type="term" value="F:structural constituent of ribosome"/>
    <property type="evidence" value="ECO:0007669"/>
    <property type="project" value="InterPro"/>
</dbReference>
<accession>A0A3D9I0E1</accession>
<keyword evidence="2 4" id="KW-0689">Ribosomal protein</keyword>
<evidence type="ECO:0000313" key="6">
    <source>
        <dbReference type="EMBL" id="RED54626.1"/>
    </source>
</evidence>
<dbReference type="PANTHER" id="PTHR14413:SF16">
    <property type="entry name" value="LARGE RIBOSOMAL SUBUNIT PROTEIN BL17M"/>
    <property type="match status" value="1"/>
</dbReference>
<proteinExistence type="inferred from homology"/>